<dbReference type="SUPFAM" id="SSF47384">
    <property type="entry name" value="Homodimeric domain of signal transducing histidine kinase"/>
    <property type="match status" value="1"/>
</dbReference>
<dbReference type="PANTHER" id="PTHR45528">
    <property type="entry name" value="SENSOR HISTIDINE KINASE CPXA"/>
    <property type="match status" value="1"/>
</dbReference>
<comment type="catalytic activity">
    <reaction evidence="1">
        <text>ATP + protein L-histidine = ADP + protein N-phospho-L-histidine.</text>
        <dbReference type="EC" id="2.7.13.3"/>
    </reaction>
</comment>
<dbReference type="PANTHER" id="PTHR45528:SF8">
    <property type="entry name" value="HISTIDINE KINASE"/>
    <property type="match status" value="1"/>
</dbReference>
<keyword evidence="10" id="KW-1133">Transmembrane helix</keyword>
<proteinExistence type="predicted"/>
<dbReference type="Pfam" id="PF02518">
    <property type="entry name" value="HATPase_c"/>
    <property type="match status" value="1"/>
</dbReference>
<keyword evidence="9" id="KW-0067">ATP-binding</keyword>
<evidence type="ECO:0000256" key="7">
    <source>
        <dbReference type="ARBA" id="ARBA00022741"/>
    </source>
</evidence>
<evidence type="ECO:0000313" key="15">
    <source>
        <dbReference type="Proteomes" id="UP001065593"/>
    </source>
</evidence>
<keyword evidence="7" id="KW-0547">Nucleotide-binding</keyword>
<keyword evidence="8 14" id="KW-0418">Kinase</keyword>
<evidence type="ECO:0000313" key="14">
    <source>
        <dbReference type="EMBL" id="GLC90447.1"/>
    </source>
</evidence>
<dbReference type="PRINTS" id="PR00344">
    <property type="entry name" value="BCTRLSENSOR"/>
</dbReference>
<evidence type="ECO:0000256" key="6">
    <source>
        <dbReference type="ARBA" id="ARBA00022692"/>
    </source>
</evidence>
<comment type="caution">
    <text evidence="14">The sequence shown here is derived from an EMBL/GenBank/DDBJ whole genome shotgun (WGS) entry which is preliminary data.</text>
</comment>
<evidence type="ECO:0000256" key="3">
    <source>
        <dbReference type="ARBA" id="ARBA00012438"/>
    </source>
</evidence>
<dbReference type="InterPro" id="IPR036097">
    <property type="entry name" value="HisK_dim/P_sf"/>
</dbReference>
<evidence type="ECO:0000256" key="8">
    <source>
        <dbReference type="ARBA" id="ARBA00022777"/>
    </source>
</evidence>
<keyword evidence="11" id="KW-0902">Two-component regulatory system</keyword>
<evidence type="ECO:0000259" key="13">
    <source>
        <dbReference type="PROSITE" id="PS50109"/>
    </source>
</evidence>
<evidence type="ECO:0000256" key="2">
    <source>
        <dbReference type="ARBA" id="ARBA00004141"/>
    </source>
</evidence>
<keyword evidence="15" id="KW-1185">Reference proteome</keyword>
<keyword evidence="4" id="KW-0597">Phosphoprotein</keyword>
<dbReference type="Proteomes" id="UP001065593">
    <property type="component" value="Unassembled WGS sequence"/>
</dbReference>
<evidence type="ECO:0000256" key="11">
    <source>
        <dbReference type="ARBA" id="ARBA00023012"/>
    </source>
</evidence>
<accession>A0ABQ5NQ07</accession>
<evidence type="ECO:0000256" key="9">
    <source>
        <dbReference type="ARBA" id="ARBA00022840"/>
    </source>
</evidence>
<keyword evidence="12" id="KW-0472">Membrane</keyword>
<dbReference type="CDD" id="cd00082">
    <property type="entry name" value="HisKA"/>
    <property type="match status" value="1"/>
</dbReference>
<dbReference type="InterPro" id="IPR004358">
    <property type="entry name" value="Sig_transdc_His_kin-like_C"/>
</dbReference>
<dbReference type="InterPro" id="IPR003594">
    <property type="entry name" value="HATPase_dom"/>
</dbReference>
<evidence type="ECO:0000256" key="4">
    <source>
        <dbReference type="ARBA" id="ARBA00022553"/>
    </source>
</evidence>
<dbReference type="InterPro" id="IPR005467">
    <property type="entry name" value="His_kinase_dom"/>
</dbReference>
<keyword evidence="6" id="KW-0812">Transmembrane</keyword>
<evidence type="ECO:0000256" key="12">
    <source>
        <dbReference type="ARBA" id="ARBA00023136"/>
    </source>
</evidence>
<comment type="subcellular location">
    <subcellularLocation>
        <location evidence="2">Membrane</location>
        <topology evidence="2">Multi-pass membrane protein</topology>
    </subcellularLocation>
</comment>
<dbReference type="Gene3D" id="3.30.565.10">
    <property type="entry name" value="Histidine kinase-like ATPase, C-terminal domain"/>
    <property type="match status" value="1"/>
</dbReference>
<dbReference type="PROSITE" id="PS50109">
    <property type="entry name" value="HIS_KIN"/>
    <property type="match status" value="1"/>
</dbReference>
<gene>
    <name evidence="14" type="ORF">LYSBPC_35740</name>
</gene>
<dbReference type="SMART" id="SM00388">
    <property type="entry name" value="HisKA"/>
    <property type="match status" value="1"/>
</dbReference>
<dbReference type="GO" id="GO:0016301">
    <property type="term" value="F:kinase activity"/>
    <property type="evidence" value="ECO:0007669"/>
    <property type="project" value="UniProtKB-KW"/>
</dbReference>
<protein>
    <recommendedName>
        <fullName evidence="3">histidine kinase</fullName>
        <ecNumber evidence="3">2.7.13.3</ecNumber>
    </recommendedName>
</protein>
<dbReference type="SUPFAM" id="SSF55874">
    <property type="entry name" value="ATPase domain of HSP90 chaperone/DNA topoisomerase II/histidine kinase"/>
    <property type="match status" value="1"/>
</dbReference>
<evidence type="ECO:0000256" key="10">
    <source>
        <dbReference type="ARBA" id="ARBA00022989"/>
    </source>
</evidence>
<name>A0ABQ5NQ07_9BACI</name>
<reference evidence="14" key="1">
    <citation type="submission" date="2022-08" db="EMBL/GenBank/DDBJ databases">
        <title>Draft genome sequence of Lysinibacillus sp. strain KH24.</title>
        <authorList>
            <person name="Kanbe H."/>
            <person name="Itoh H."/>
        </authorList>
    </citation>
    <scope>NUCLEOTIDE SEQUENCE</scope>
    <source>
        <strain evidence="14">KH24</strain>
    </source>
</reference>
<organism evidence="14 15">
    <name type="scientific">Lysinibacillus piscis</name>
    <dbReference type="NCBI Taxonomy" id="2518931"/>
    <lineage>
        <taxon>Bacteria</taxon>
        <taxon>Bacillati</taxon>
        <taxon>Bacillota</taxon>
        <taxon>Bacilli</taxon>
        <taxon>Bacillales</taxon>
        <taxon>Bacillaceae</taxon>
        <taxon>Lysinibacillus</taxon>
    </lineage>
</organism>
<dbReference type="EMBL" id="BRZA01000010">
    <property type="protein sequence ID" value="GLC90447.1"/>
    <property type="molecule type" value="Genomic_DNA"/>
</dbReference>
<feature type="domain" description="Histidine kinase" evidence="13">
    <location>
        <begin position="55"/>
        <end position="268"/>
    </location>
</feature>
<dbReference type="InterPro" id="IPR050398">
    <property type="entry name" value="HssS/ArlS-like"/>
</dbReference>
<dbReference type="Gene3D" id="1.10.287.130">
    <property type="match status" value="1"/>
</dbReference>
<dbReference type="InterPro" id="IPR003661">
    <property type="entry name" value="HisK_dim/P_dom"/>
</dbReference>
<dbReference type="EC" id="2.7.13.3" evidence="3"/>
<dbReference type="SMART" id="SM00387">
    <property type="entry name" value="HATPase_c"/>
    <property type="match status" value="1"/>
</dbReference>
<dbReference type="InterPro" id="IPR036890">
    <property type="entry name" value="HATPase_C_sf"/>
</dbReference>
<dbReference type="Pfam" id="PF00512">
    <property type="entry name" value="HisKA"/>
    <property type="match status" value="1"/>
</dbReference>
<evidence type="ECO:0000256" key="1">
    <source>
        <dbReference type="ARBA" id="ARBA00000085"/>
    </source>
</evidence>
<evidence type="ECO:0000256" key="5">
    <source>
        <dbReference type="ARBA" id="ARBA00022679"/>
    </source>
</evidence>
<keyword evidence="5" id="KW-0808">Transferase</keyword>
<sequence>MDVNRQTTAKKLDFIFWDKDLEQLTSAINHQIDLTAQAVAIKRRKEAELKQAIANISHDIRTPLTSILGYIQFLEREDLSTDTKQQYTMIIKRGAGRLKDLLEDFFELSLIESPDYLLQPEKIKINHLILETLADFYEQFKQSHLEPTIHIPTEDITVIADSSAMKRVVENLVLNTIKHAKADIVIRLEQQPKLVRLIISNQVEAFFEEDMHSLFQRFYKVDKTRTGQQGAGLGLAIAKSLMTKMDGQLYAQLTANHLSIVCEWPIQKE</sequence>